<protein>
    <submittedName>
        <fullName evidence="2">Lytic murein transglycosylase</fullName>
        <ecNumber evidence="2">2.4.-.-</ecNumber>
    </submittedName>
</protein>
<dbReference type="Gene3D" id="1.10.530.10">
    <property type="match status" value="1"/>
</dbReference>
<keyword evidence="2" id="KW-0328">Glycosyltransferase</keyword>
<proteinExistence type="predicted"/>
<feature type="domain" description="Transglycosylase SLT" evidence="1">
    <location>
        <begin position="176"/>
        <end position="237"/>
    </location>
</feature>
<evidence type="ECO:0000313" key="2">
    <source>
        <dbReference type="EMBL" id="MCS5726457.1"/>
    </source>
</evidence>
<dbReference type="InterPro" id="IPR023346">
    <property type="entry name" value="Lysozyme-like_dom_sf"/>
</dbReference>
<comment type="caution">
    <text evidence="2">The sequence shown here is derived from an EMBL/GenBank/DDBJ whole genome shotgun (WGS) entry which is preliminary data.</text>
</comment>
<dbReference type="GO" id="GO:0016757">
    <property type="term" value="F:glycosyltransferase activity"/>
    <property type="evidence" value="ECO:0007669"/>
    <property type="project" value="UniProtKB-KW"/>
</dbReference>
<dbReference type="CDD" id="cd13399">
    <property type="entry name" value="Slt35-like"/>
    <property type="match status" value="1"/>
</dbReference>
<dbReference type="InterPro" id="IPR031304">
    <property type="entry name" value="SLT_2"/>
</dbReference>
<dbReference type="GO" id="GO:0008933">
    <property type="term" value="F:peptidoglycan lytic transglycosylase activity"/>
    <property type="evidence" value="ECO:0007669"/>
    <property type="project" value="TreeGrafter"/>
</dbReference>
<dbReference type="RefSeq" id="WP_259528763.1">
    <property type="nucleotide sequence ID" value="NZ_JANLCK010000005.1"/>
</dbReference>
<dbReference type="AlphaFoldDB" id="A0AA42BU31"/>
<dbReference type="Pfam" id="PF13406">
    <property type="entry name" value="SLT_2"/>
    <property type="match status" value="1"/>
</dbReference>
<sequence>MSGSTRTRVVGAVLAIAGVLAAAALAGWLVVGLSTGERPDATSGDSTATAPAAAVVPTETPAAHDGSEAVVADISTLPDASWADRTAAATGIPLRALLAYAGAELRLRAEQPTCGLGWNTLAAIGWVESEHGSIHGGTIAPDGLVSPAIVGIPLDGAGVEAIADTDGGLLDGDTVWDRAVGPMQFIPATWGQFAADGDGDGRADVHRIDDAVLTAARYLCASGGDLRDAADWIAAVSSYNSSIDYNHRVAAAADGYAARAEGRD</sequence>
<gene>
    <name evidence="2" type="ORF">N1028_11190</name>
</gene>
<dbReference type="GO" id="GO:0009253">
    <property type="term" value="P:peptidoglycan catabolic process"/>
    <property type="evidence" value="ECO:0007669"/>
    <property type="project" value="TreeGrafter"/>
</dbReference>
<dbReference type="PANTHER" id="PTHR30163">
    <property type="entry name" value="MEMBRANE-BOUND LYTIC MUREIN TRANSGLYCOSYLASE B"/>
    <property type="match status" value="1"/>
</dbReference>
<evidence type="ECO:0000259" key="1">
    <source>
        <dbReference type="Pfam" id="PF13406"/>
    </source>
</evidence>
<reference evidence="2" key="1">
    <citation type="submission" date="2022-08" db="EMBL/GenBank/DDBJ databases">
        <authorList>
            <person name="Deng Y."/>
            <person name="Han X.-F."/>
            <person name="Zhang Y.-Q."/>
        </authorList>
    </citation>
    <scope>NUCLEOTIDE SEQUENCE</scope>
    <source>
        <strain evidence="2">CPCC 203407</strain>
    </source>
</reference>
<dbReference type="SUPFAM" id="SSF53955">
    <property type="entry name" value="Lysozyme-like"/>
    <property type="match status" value="1"/>
</dbReference>
<dbReference type="EC" id="2.4.-.-" evidence="2"/>
<dbReference type="Proteomes" id="UP001165587">
    <property type="component" value="Unassembled WGS sequence"/>
</dbReference>
<dbReference type="EMBL" id="JANLCK010000005">
    <property type="protein sequence ID" value="MCS5726457.1"/>
    <property type="molecule type" value="Genomic_DNA"/>
</dbReference>
<keyword evidence="3" id="KW-1185">Reference proteome</keyword>
<dbReference type="InterPro" id="IPR043426">
    <property type="entry name" value="MltB-like"/>
</dbReference>
<organism evidence="2 3">
    <name type="scientific">Herbiconiux oxytropis</name>
    <dbReference type="NCBI Taxonomy" id="2970915"/>
    <lineage>
        <taxon>Bacteria</taxon>
        <taxon>Bacillati</taxon>
        <taxon>Actinomycetota</taxon>
        <taxon>Actinomycetes</taxon>
        <taxon>Micrococcales</taxon>
        <taxon>Microbacteriaceae</taxon>
        <taxon>Herbiconiux</taxon>
    </lineage>
</organism>
<accession>A0AA42BU31</accession>
<evidence type="ECO:0000313" key="3">
    <source>
        <dbReference type="Proteomes" id="UP001165587"/>
    </source>
</evidence>
<keyword evidence="2" id="KW-0808">Transferase</keyword>
<dbReference type="PANTHER" id="PTHR30163:SF8">
    <property type="entry name" value="LYTIC MUREIN TRANSGLYCOSYLASE"/>
    <property type="match status" value="1"/>
</dbReference>
<name>A0AA42BU31_9MICO</name>